<comment type="caution">
    <text evidence="2">The sequence shown here is derived from an EMBL/GenBank/DDBJ whole genome shotgun (WGS) entry which is preliminary data.</text>
</comment>
<gene>
    <name evidence="2" type="ORF">L596_023519</name>
</gene>
<accession>A0A4V5ZZF6</accession>
<organism evidence="2 3">
    <name type="scientific">Steinernema carpocapsae</name>
    <name type="common">Entomopathogenic nematode</name>
    <dbReference type="NCBI Taxonomy" id="34508"/>
    <lineage>
        <taxon>Eukaryota</taxon>
        <taxon>Metazoa</taxon>
        <taxon>Ecdysozoa</taxon>
        <taxon>Nematoda</taxon>
        <taxon>Chromadorea</taxon>
        <taxon>Rhabditida</taxon>
        <taxon>Tylenchina</taxon>
        <taxon>Panagrolaimomorpha</taxon>
        <taxon>Strongyloidoidea</taxon>
        <taxon>Steinernematidae</taxon>
        <taxon>Steinernema</taxon>
    </lineage>
</organism>
<feature type="domain" description="F-box" evidence="1">
    <location>
        <begin position="2"/>
        <end position="52"/>
    </location>
</feature>
<reference evidence="2 3" key="1">
    <citation type="journal article" date="2015" name="Genome Biol.">
        <title>Comparative genomics of Steinernema reveals deeply conserved gene regulatory networks.</title>
        <authorList>
            <person name="Dillman A.R."/>
            <person name="Macchietto M."/>
            <person name="Porter C.F."/>
            <person name="Rogers A."/>
            <person name="Williams B."/>
            <person name="Antoshechkin I."/>
            <person name="Lee M.M."/>
            <person name="Goodwin Z."/>
            <person name="Lu X."/>
            <person name="Lewis E.E."/>
            <person name="Goodrich-Blair H."/>
            <person name="Stock S.P."/>
            <person name="Adams B.J."/>
            <person name="Sternberg P.W."/>
            <person name="Mortazavi A."/>
        </authorList>
    </citation>
    <scope>NUCLEOTIDE SEQUENCE [LARGE SCALE GENOMIC DNA]</scope>
    <source>
        <strain evidence="2 3">ALL</strain>
    </source>
</reference>
<dbReference type="InterPro" id="IPR036047">
    <property type="entry name" value="F-box-like_dom_sf"/>
</dbReference>
<dbReference type="Pfam" id="PF12937">
    <property type="entry name" value="F-box-like"/>
    <property type="match status" value="1"/>
</dbReference>
<dbReference type="PROSITE" id="PS50181">
    <property type="entry name" value="FBOX"/>
    <property type="match status" value="1"/>
</dbReference>
<evidence type="ECO:0000259" key="1">
    <source>
        <dbReference type="PROSITE" id="PS50181"/>
    </source>
</evidence>
<protein>
    <recommendedName>
        <fullName evidence="1">F-box domain-containing protein</fullName>
    </recommendedName>
</protein>
<evidence type="ECO:0000313" key="2">
    <source>
        <dbReference type="EMBL" id="TKR67355.1"/>
    </source>
</evidence>
<reference evidence="2 3" key="2">
    <citation type="journal article" date="2019" name="G3 (Bethesda)">
        <title>Hybrid Assembly of the Genome of the Entomopathogenic Nematode Steinernema carpocapsae Identifies the X-Chromosome.</title>
        <authorList>
            <person name="Serra L."/>
            <person name="Macchietto M."/>
            <person name="Macias-Munoz A."/>
            <person name="McGill C.J."/>
            <person name="Rodriguez I.M."/>
            <person name="Rodriguez B."/>
            <person name="Murad R."/>
            <person name="Mortazavi A."/>
        </authorList>
    </citation>
    <scope>NUCLEOTIDE SEQUENCE [LARGE SCALE GENOMIC DNA]</scope>
    <source>
        <strain evidence="2 3">ALL</strain>
    </source>
</reference>
<proteinExistence type="predicted"/>
<dbReference type="InterPro" id="IPR001810">
    <property type="entry name" value="F-box_dom"/>
</dbReference>
<keyword evidence="3" id="KW-1185">Reference proteome</keyword>
<dbReference type="Proteomes" id="UP000298663">
    <property type="component" value="Unassembled WGS sequence"/>
</dbReference>
<dbReference type="SMART" id="SM00256">
    <property type="entry name" value="FBOX"/>
    <property type="match status" value="1"/>
</dbReference>
<sequence length="271" mass="31676">MSLTLERFPNEVLLQIFEKCDLETLLEVRKVCERFNEIASKVLRDRQLFKVHLEMKNVNFGLYTASVGPHPSSMTVEEISREDFQSFAYREILFAFYEEHVRSEDFDLGDYLSEIMMIDSMHIKGPARDKRYADAAKILDCIHPNCVPTIYVTLGALRFSANEFKLVKAMEHKVSKKLTFWWSNASRIRSNISREIDACLDMFRSNRGALKHVNIKGHFSVAEMVECFNHVEYGVFWLSQIALRKAISTPFLIWSRVWQHIHERSILLFGL</sequence>
<dbReference type="SUPFAM" id="SSF81383">
    <property type="entry name" value="F-box domain"/>
    <property type="match status" value="1"/>
</dbReference>
<dbReference type="EMBL" id="AZBU02000008">
    <property type="protein sequence ID" value="TKR67355.1"/>
    <property type="molecule type" value="Genomic_DNA"/>
</dbReference>
<name>A0A4V5ZZF6_STECR</name>
<evidence type="ECO:0000313" key="3">
    <source>
        <dbReference type="Proteomes" id="UP000298663"/>
    </source>
</evidence>
<dbReference type="CDD" id="cd09917">
    <property type="entry name" value="F-box_SF"/>
    <property type="match status" value="1"/>
</dbReference>
<dbReference type="Gene3D" id="1.20.1280.50">
    <property type="match status" value="1"/>
</dbReference>
<dbReference type="AlphaFoldDB" id="A0A4V5ZZF6"/>